<comment type="caution">
    <text evidence="2">The sequence shown here is derived from an EMBL/GenBank/DDBJ whole genome shotgun (WGS) entry which is preliminary data.</text>
</comment>
<dbReference type="EMBL" id="SHAH01000085">
    <property type="protein sequence ID" value="RZO74738.1"/>
    <property type="molecule type" value="Genomic_DNA"/>
</dbReference>
<accession>A0A520RX09</accession>
<gene>
    <name evidence="2" type="ORF">EVA69_05380</name>
</gene>
<feature type="chain" id="PRO_5022169997" description="DUF1329 domain-containing protein" evidence="1">
    <location>
        <begin position="29"/>
        <end position="285"/>
    </location>
</feature>
<dbReference type="Proteomes" id="UP000320404">
    <property type="component" value="Unassembled WGS sequence"/>
</dbReference>
<reference evidence="2 3" key="1">
    <citation type="submission" date="2019-02" db="EMBL/GenBank/DDBJ databases">
        <title>Prokaryotic population dynamics and viral predation in marine succession experiment using metagenomics: the confinement effect.</title>
        <authorList>
            <person name="Haro-Moreno J.M."/>
            <person name="Rodriguez-Valera F."/>
            <person name="Lopez-Perez M."/>
        </authorList>
    </citation>
    <scope>NUCLEOTIDE SEQUENCE [LARGE SCALE GENOMIC DNA]</scope>
    <source>
        <strain evidence="2">MED-G158</strain>
    </source>
</reference>
<evidence type="ECO:0000313" key="2">
    <source>
        <dbReference type="EMBL" id="RZO74738.1"/>
    </source>
</evidence>
<keyword evidence="1" id="KW-0732">Signal</keyword>
<evidence type="ECO:0000256" key="1">
    <source>
        <dbReference type="SAM" id="SignalP"/>
    </source>
</evidence>
<protein>
    <recommendedName>
        <fullName evidence="4">DUF1329 domain-containing protein</fullName>
    </recommendedName>
</protein>
<organism evidence="2 3">
    <name type="scientific">OM182 bacterium</name>
    <dbReference type="NCBI Taxonomy" id="2510334"/>
    <lineage>
        <taxon>Bacteria</taxon>
        <taxon>Pseudomonadati</taxon>
        <taxon>Pseudomonadota</taxon>
        <taxon>Gammaproteobacteria</taxon>
        <taxon>OMG group</taxon>
        <taxon>OM182 clade</taxon>
    </lineage>
</organism>
<evidence type="ECO:0000313" key="3">
    <source>
        <dbReference type="Proteomes" id="UP000320404"/>
    </source>
</evidence>
<proteinExistence type="predicted"/>
<dbReference type="AlphaFoldDB" id="A0A520RX09"/>
<name>A0A520RX09_9GAMM</name>
<feature type="signal peptide" evidence="1">
    <location>
        <begin position="1"/>
        <end position="28"/>
    </location>
</feature>
<evidence type="ECO:0008006" key="4">
    <source>
        <dbReference type="Google" id="ProtNLM"/>
    </source>
</evidence>
<sequence length="285" mass="32172">MSIKVSTRPLFLVSLLSCLLLGSAAVRAQEIPRLPNGLPDFNGIWQVMNEANWDLEPHIARHSVMLREGPVNPVPAAETLAAGAVLSVPGSMGVIVGGGEIPYNEQARRVKEDNAANWVTRDPELKCFMPGVPRATYLPHPFQIIQSEDDFFIAYQFAGAVRDIYMDDPGPAPLDSWMGWSVGHWEGDTLVVEVTGLHDGTWLDRAGSHHSYQMKVTERYTMMGPNHIDYEATIEDPLVLTEPFTIKMPIYRRMEPNARIMDFRCVEFVEELIYGEYRRYPLPRD</sequence>